<accession>A0A0A9GHF4</accession>
<evidence type="ECO:0000313" key="1">
    <source>
        <dbReference type="EMBL" id="JAE24525.1"/>
    </source>
</evidence>
<organism evidence="1">
    <name type="scientific">Arundo donax</name>
    <name type="common">Giant reed</name>
    <name type="synonym">Donax arundinaceus</name>
    <dbReference type="NCBI Taxonomy" id="35708"/>
    <lineage>
        <taxon>Eukaryota</taxon>
        <taxon>Viridiplantae</taxon>
        <taxon>Streptophyta</taxon>
        <taxon>Embryophyta</taxon>
        <taxon>Tracheophyta</taxon>
        <taxon>Spermatophyta</taxon>
        <taxon>Magnoliopsida</taxon>
        <taxon>Liliopsida</taxon>
        <taxon>Poales</taxon>
        <taxon>Poaceae</taxon>
        <taxon>PACMAD clade</taxon>
        <taxon>Arundinoideae</taxon>
        <taxon>Arundineae</taxon>
        <taxon>Arundo</taxon>
    </lineage>
</organism>
<name>A0A0A9GHF4_ARUDO</name>
<proteinExistence type="predicted"/>
<sequence length="65" mass="7676">MVVIDNLVDFNLPPCYLIQQFSCLYSYFASLLGELMWQLSYLVPHVILSYHHLINSLLYDGKFLY</sequence>
<dbReference type="AlphaFoldDB" id="A0A0A9GHF4"/>
<dbReference type="EMBL" id="GBRH01173371">
    <property type="protein sequence ID" value="JAE24525.1"/>
    <property type="molecule type" value="Transcribed_RNA"/>
</dbReference>
<reference evidence="1" key="1">
    <citation type="submission" date="2014-09" db="EMBL/GenBank/DDBJ databases">
        <authorList>
            <person name="Magalhaes I.L.F."/>
            <person name="Oliveira U."/>
            <person name="Santos F.R."/>
            <person name="Vidigal T.H.D.A."/>
            <person name="Brescovit A.D."/>
            <person name="Santos A.J."/>
        </authorList>
    </citation>
    <scope>NUCLEOTIDE SEQUENCE</scope>
    <source>
        <tissue evidence="1">Shoot tissue taken approximately 20 cm above the soil surface</tissue>
    </source>
</reference>
<reference evidence="1" key="2">
    <citation type="journal article" date="2015" name="Data Brief">
        <title>Shoot transcriptome of the giant reed, Arundo donax.</title>
        <authorList>
            <person name="Barrero R.A."/>
            <person name="Guerrero F.D."/>
            <person name="Moolhuijzen P."/>
            <person name="Goolsby J.A."/>
            <person name="Tidwell J."/>
            <person name="Bellgard S.E."/>
            <person name="Bellgard M.I."/>
        </authorList>
    </citation>
    <scope>NUCLEOTIDE SEQUENCE</scope>
    <source>
        <tissue evidence="1">Shoot tissue taken approximately 20 cm above the soil surface</tissue>
    </source>
</reference>
<protein>
    <submittedName>
        <fullName evidence="1">Uncharacterized protein</fullName>
    </submittedName>
</protein>